<protein>
    <recommendedName>
        <fullName evidence="5">Late embryogenesis abundant protein LEA-2 subgroup domain-containing protein</fullName>
    </recommendedName>
</protein>
<dbReference type="Proteomes" id="UP001634007">
    <property type="component" value="Unassembled WGS sequence"/>
</dbReference>
<dbReference type="InterPro" id="IPR055301">
    <property type="entry name" value="Lea14-like_2"/>
</dbReference>
<proteinExistence type="predicted"/>
<gene>
    <name evidence="3" type="ORF">ACJRO7_018318</name>
</gene>
<comment type="caution">
    <text evidence="3">The sequence shown here is derived from an EMBL/GenBank/DDBJ whole genome shotgun (WGS) entry which is preliminary data.</text>
</comment>
<feature type="transmembrane region" description="Helical" evidence="2">
    <location>
        <begin position="40"/>
        <end position="63"/>
    </location>
</feature>
<dbReference type="AlphaFoldDB" id="A0ABD3KU53"/>
<evidence type="ECO:0000313" key="3">
    <source>
        <dbReference type="EMBL" id="KAL3742993.1"/>
    </source>
</evidence>
<keyword evidence="2" id="KW-0472">Membrane</keyword>
<evidence type="ECO:0000256" key="1">
    <source>
        <dbReference type="SAM" id="MobiDB-lite"/>
    </source>
</evidence>
<reference evidence="3 4" key="1">
    <citation type="submission" date="2024-11" db="EMBL/GenBank/DDBJ databases">
        <title>Chromosome-level genome assembly of Eucalyptus globulus Labill. provides insights into its genome evolution.</title>
        <authorList>
            <person name="Li X."/>
        </authorList>
    </citation>
    <scope>NUCLEOTIDE SEQUENCE [LARGE SCALE GENOMIC DNA]</scope>
    <source>
        <strain evidence="3">CL2024</strain>
        <tissue evidence="3">Fresh tender leaves</tissue>
    </source>
</reference>
<keyword evidence="2" id="KW-1133">Transmembrane helix</keyword>
<accession>A0ABD3KU53</accession>
<dbReference type="PANTHER" id="PTHR31852">
    <property type="entry name" value="LATE EMBRYOGENESIS ABUNDANT (LEA) HYDROXYPROLINE-RICH GLYCOPROTEIN FAMILY"/>
    <property type="match status" value="1"/>
</dbReference>
<sequence>MEKNQQVDPLAPTGGQYPRSDQESLSNNTEQEKRQKRLKWAAYIAAFAVFQVIVILVFVLVIMKVHTPKFRIGMPRIEPGTQQSLVNSTGSIFKATLVAPIRLKNANFGPYKYDSTTVFFKYDDTIVGEVNITKGKANFKSTKKFDAKVTVDSNPLSETSKSRLGNDLLAGNLTLTSSANLNGKVELMLIFKKKKSTSMDCTMTIAGETVQSVTCE</sequence>
<keyword evidence="2" id="KW-0812">Transmembrane</keyword>
<evidence type="ECO:0000256" key="2">
    <source>
        <dbReference type="SAM" id="Phobius"/>
    </source>
</evidence>
<evidence type="ECO:0000313" key="4">
    <source>
        <dbReference type="Proteomes" id="UP001634007"/>
    </source>
</evidence>
<keyword evidence="4" id="KW-1185">Reference proteome</keyword>
<name>A0ABD3KU53_EUCGL</name>
<feature type="region of interest" description="Disordered" evidence="1">
    <location>
        <begin position="1"/>
        <end position="30"/>
    </location>
</feature>
<evidence type="ECO:0008006" key="5">
    <source>
        <dbReference type="Google" id="ProtNLM"/>
    </source>
</evidence>
<dbReference type="EMBL" id="JBJKBG010000004">
    <property type="protein sequence ID" value="KAL3742993.1"/>
    <property type="molecule type" value="Genomic_DNA"/>
</dbReference>
<organism evidence="3 4">
    <name type="scientific">Eucalyptus globulus</name>
    <name type="common">Tasmanian blue gum</name>
    <dbReference type="NCBI Taxonomy" id="34317"/>
    <lineage>
        <taxon>Eukaryota</taxon>
        <taxon>Viridiplantae</taxon>
        <taxon>Streptophyta</taxon>
        <taxon>Embryophyta</taxon>
        <taxon>Tracheophyta</taxon>
        <taxon>Spermatophyta</taxon>
        <taxon>Magnoliopsida</taxon>
        <taxon>eudicotyledons</taxon>
        <taxon>Gunneridae</taxon>
        <taxon>Pentapetalae</taxon>
        <taxon>rosids</taxon>
        <taxon>malvids</taxon>
        <taxon>Myrtales</taxon>
        <taxon>Myrtaceae</taxon>
        <taxon>Myrtoideae</taxon>
        <taxon>Eucalypteae</taxon>
        <taxon>Eucalyptus</taxon>
    </lineage>
</organism>